<evidence type="ECO:0000256" key="7">
    <source>
        <dbReference type="ARBA" id="ARBA00022729"/>
    </source>
</evidence>
<evidence type="ECO:0000256" key="8">
    <source>
        <dbReference type="ARBA" id="ARBA00022782"/>
    </source>
</evidence>
<reference evidence="11" key="1">
    <citation type="submission" date="2017-07" db="EMBL/GenBank/DDBJ databases">
        <title>Taro Niue Genome Assembly and Annotation.</title>
        <authorList>
            <person name="Atibalentja N."/>
            <person name="Keating K."/>
            <person name="Fields C.J."/>
        </authorList>
    </citation>
    <scope>NUCLEOTIDE SEQUENCE</scope>
    <source>
        <strain evidence="11">Niue_2</strain>
        <tissue evidence="11">Leaf</tissue>
    </source>
</reference>
<keyword evidence="4 10" id="KW-0217">Developmental protein</keyword>
<dbReference type="GO" id="GO:0030154">
    <property type="term" value="P:cell differentiation"/>
    <property type="evidence" value="ECO:0007669"/>
    <property type="project" value="UniProtKB-UniRule"/>
</dbReference>
<protein>
    <recommendedName>
        <fullName evidence="10">Phytosulfokine</fullName>
    </recommendedName>
    <component>
        <recommendedName>
            <fullName evidence="10">Phytosulfokine-alpha</fullName>
            <shortName evidence="10">PSK-alpha</shortName>
            <shortName evidence="10">Phytosulfokine-a</shortName>
        </recommendedName>
    </component>
    <component>
        <recommendedName>
            <fullName evidence="10">Phytosulfokine-beta</fullName>
            <shortName evidence="10">PSK-beta</shortName>
            <shortName evidence="10">Phytosulfokine-b</shortName>
        </recommendedName>
    </component>
</protein>
<evidence type="ECO:0000313" key="11">
    <source>
        <dbReference type="EMBL" id="MQM04577.1"/>
    </source>
</evidence>
<evidence type="ECO:0000313" key="12">
    <source>
        <dbReference type="Proteomes" id="UP000652761"/>
    </source>
</evidence>
<comment type="subcellular location">
    <subcellularLocation>
        <location evidence="2 10">Secreted</location>
    </subcellularLocation>
</comment>
<keyword evidence="8 10" id="KW-0221">Differentiation</keyword>
<dbReference type="OrthoDB" id="1858282at2759"/>
<evidence type="ECO:0000256" key="6">
    <source>
        <dbReference type="ARBA" id="ARBA00022641"/>
    </source>
</evidence>
<dbReference type="InterPro" id="IPR009438">
    <property type="entry name" value="Phytosulfokine"/>
</dbReference>
<keyword evidence="9 10" id="KW-0339">Growth factor</keyword>
<evidence type="ECO:0000256" key="10">
    <source>
        <dbReference type="RuleBase" id="RU368031"/>
    </source>
</evidence>
<comment type="similarity">
    <text evidence="3 10">Belongs to the phytosulfokine family.</text>
</comment>
<accession>A0A843WAZ0</accession>
<evidence type="ECO:0000256" key="3">
    <source>
        <dbReference type="ARBA" id="ARBA00010781"/>
    </source>
</evidence>
<keyword evidence="12" id="KW-1185">Reference proteome</keyword>
<evidence type="ECO:0000256" key="2">
    <source>
        <dbReference type="ARBA" id="ARBA00004613"/>
    </source>
</evidence>
<organism evidence="11 12">
    <name type="scientific">Colocasia esculenta</name>
    <name type="common">Wild taro</name>
    <name type="synonym">Arum esculentum</name>
    <dbReference type="NCBI Taxonomy" id="4460"/>
    <lineage>
        <taxon>Eukaryota</taxon>
        <taxon>Viridiplantae</taxon>
        <taxon>Streptophyta</taxon>
        <taxon>Embryophyta</taxon>
        <taxon>Tracheophyta</taxon>
        <taxon>Spermatophyta</taxon>
        <taxon>Magnoliopsida</taxon>
        <taxon>Liliopsida</taxon>
        <taxon>Araceae</taxon>
        <taxon>Aroideae</taxon>
        <taxon>Colocasieae</taxon>
        <taxon>Colocasia</taxon>
    </lineage>
</organism>
<keyword evidence="6 10" id="KW-0765">Sulfation</keyword>
<comment type="PTM">
    <text evidence="10">PSK-alpha is produced by endopeptidase digestion. PSK-beta is produced from PSK-alpha by exopeptidase digestion.</text>
</comment>
<evidence type="ECO:0000256" key="4">
    <source>
        <dbReference type="ARBA" id="ARBA00022473"/>
    </source>
</evidence>
<keyword evidence="7 10" id="KW-0732">Signal</keyword>
<dbReference type="AlphaFoldDB" id="A0A843WAZ0"/>
<dbReference type="PANTHER" id="PTHR33285:SF55">
    <property type="entry name" value="PHYTOSULFOKINES 3"/>
    <property type="match status" value="1"/>
</dbReference>
<proteinExistence type="inferred from homology"/>
<dbReference type="PANTHER" id="PTHR33285">
    <property type="entry name" value="PHYTOSULFOKINES 3"/>
    <property type="match status" value="1"/>
</dbReference>
<gene>
    <name evidence="11" type="ORF">Taro_037377</name>
</gene>
<dbReference type="EMBL" id="NMUH01003245">
    <property type="protein sequence ID" value="MQM04577.1"/>
    <property type="molecule type" value="Genomic_DNA"/>
</dbReference>
<sequence length="79" mass="8829">MSMKSSRLTLFVLGILLFAFLTQATRPVPADPQATTQPPLVAAEEQTEAAVESCGDDDCMMRRTLEAHLDYIYTQEKKH</sequence>
<dbReference type="GO" id="GO:0005576">
    <property type="term" value="C:extracellular region"/>
    <property type="evidence" value="ECO:0007669"/>
    <property type="project" value="UniProtKB-SubCell"/>
</dbReference>
<evidence type="ECO:0000256" key="9">
    <source>
        <dbReference type="ARBA" id="ARBA00023030"/>
    </source>
</evidence>
<name>A0A843WAZ0_COLES</name>
<keyword evidence="5 10" id="KW-0964">Secreted</keyword>
<evidence type="ECO:0000256" key="1">
    <source>
        <dbReference type="ARBA" id="ARBA00003158"/>
    </source>
</evidence>
<comment type="function">
    <text evidence="1 10">Promotes plant cell differentiation, organogenesis and somatic embryogenesis as well as cell proliferation.</text>
</comment>
<comment type="caution">
    <text evidence="11">The sequence shown here is derived from an EMBL/GenBank/DDBJ whole genome shotgun (WGS) entry which is preliminary data.</text>
</comment>
<comment type="PTM">
    <text evidence="10">Sulfation is important for activity and for the binding to a putative membrane receptor.</text>
</comment>
<feature type="chain" id="PRO_5033100270" description="Phytosulfokine" evidence="10">
    <location>
        <begin position="25"/>
        <end position="79"/>
    </location>
</feature>
<dbReference type="GO" id="GO:0008283">
    <property type="term" value="P:cell population proliferation"/>
    <property type="evidence" value="ECO:0007669"/>
    <property type="project" value="UniProtKB-UniRule"/>
</dbReference>
<dbReference type="Proteomes" id="UP000652761">
    <property type="component" value="Unassembled WGS sequence"/>
</dbReference>
<dbReference type="GO" id="GO:0008083">
    <property type="term" value="F:growth factor activity"/>
    <property type="evidence" value="ECO:0007669"/>
    <property type="project" value="UniProtKB-UniRule"/>
</dbReference>
<evidence type="ECO:0000256" key="5">
    <source>
        <dbReference type="ARBA" id="ARBA00022525"/>
    </source>
</evidence>
<dbReference type="Pfam" id="PF06404">
    <property type="entry name" value="PSK"/>
    <property type="match status" value="1"/>
</dbReference>
<feature type="signal peptide" evidence="10">
    <location>
        <begin position="1"/>
        <end position="24"/>
    </location>
</feature>